<accession>A0A2P2NJ52</accession>
<dbReference type="AlphaFoldDB" id="A0A2P2NJ52"/>
<dbReference type="EMBL" id="GGEC01062003">
    <property type="protein sequence ID" value="MBX42487.1"/>
    <property type="molecule type" value="Transcribed_RNA"/>
</dbReference>
<organism evidence="1">
    <name type="scientific">Rhizophora mucronata</name>
    <name type="common">Asiatic mangrove</name>
    <dbReference type="NCBI Taxonomy" id="61149"/>
    <lineage>
        <taxon>Eukaryota</taxon>
        <taxon>Viridiplantae</taxon>
        <taxon>Streptophyta</taxon>
        <taxon>Embryophyta</taxon>
        <taxon>Tracheophyta</taxon>
        <taxon>Spermatophyta</taxon>
        <taxon>Magnoliopsida</taxon>
        <taxon>eudicotyledons</taxon>
        <taxon>Gunneridae</taxon>
        <taxon>Pentapetalae</taxon>
        <taxon>rosids</taxon>
        <taxon>fabids</taxon>
        <taxon>Malpighiales</taxon>
        <taxon>Rhizophoraceae</taxon>
        <taxon>Rhizophora</taxon>
    </lineage>
</organism>
<sequence>MPKRYLILPFLMETVNQFCCCCQMIPHPLTMNVVFQRRLKGCSMVCLASVLHKVSPANFPELSSWESHASFMSFFSGPGFSLFV</sequence>
<protein>
    <submittedName>
        <fullName evidence="1">Uncharacterized protein</fullName>
    </submittedName>
</protein>
<name>A0A2P2NJ52_RHIMU</name>
<reference evidence="1" key="1">
    <citation type="submission" date="2018-02" db="EMBL/GenBank/DDBJ databases">
        <title>Rhizophora mucronata_Transcriptome.</title>
        <authorList>
            <person name="Meera S.P."/>
            <person name="Sreeshan A."/>
            <person name="Augustine A."/>
        </authorList>
    </citation>
    <scope>NUCLEOTIDE SEQUENCE</scope>
    <source>
        <tissue evidence="1">Leaf</tissue>
    </source>
</reference>
<evidence type="ECO:0000313" key="1">
    <source>
        <dbReference type="EMBL" id="MBX42487.1"/>
    </source>
</evidence>
<proteinExistence type="predicted"/>